<evidence type="ECO:0000313" key="3">
    <source>
        <dbReference type="Proteomes" id="UP000025241"/>
    </source>
</evidence>
<dbReference type="STRING" id="1301098.PKB_2741"/>
<dbReference type="Proteomes" id="UP000025241">
    <property type="component" value="Chromosome I"/>
</dbReference>
<name>A0A024HI30_PSEKB</name>
<dbReference type="EMBL" id="HG322950">
    <property type="protein sequence ID" value="CDF84088.1"/>
    <property type="molecule type" value="Genomic_DNA"/>
</dbReference>
<dbReference type="Gene3D" id="3.40.630.30">
    <property type="match status" value="1"/>
</dbReference>
<dbReference type="GO" id="GO:0016747">
    <property type="term" value="F:acyltransferase activity, transferring groups other than amino-acyl groups"/>
    <property type="evidence" value="ECO:0007669"/>
    <property type="project" value="InterPro"/>
</dbReference>
<reference evidence="2 3" key="1">
    <citation type="submission" date="2013-03" db="EMBL/GenBank/DDBJ databases">
        <authorList>
            <person name="Linke B."/>
        </authorList>
    </citation>
    <scope>NUCLEOTIDE SEQUENCE [LARGE SCALE GENOMIC DNA]</scope>
    <source>
        <strain evidence="2 3">B13</strain>
    </source>
</reference>
<feature type="domain" description="N-acetyltransferase" evidence="1">
    <location>
        <begin position="54"/>
        <end position="204"/>
    </location>
</feature>
<organism evidence="2 3">
    <name type="scientific">Pseudomonas knackmussii (strain DSM 6978 / CCUG 54928 / LMG 23759 / B13)</name>
    <dbReference type="NCBI Taxonomy" id="1301098"/>
    <lineage>
        <taxon>Bacteria</taxon>
        <taxon>Pseudomonadati</taxon>
        <taxon>Pseudomonadota</taxon>
        <taxon>Gammaproteobacteria</taxon>
        <taxon>Pseudomonadales</taxon>
        <taxon>Pseudomonadaceae</taxon>
        <taxon>Pseudomonas</taxon>
    </lineage>
</organism>
<dbReference type="PATRIC" id="fig|1301098.3.peg.2755"/>
<proteinExistence type="predicted"/>
<dbReference type="HOGENOM" id="CLU_083886_0_0_6"/>
<protein>
    <recommendedName>
        <fullName evidence="1">N-acetyltransferase domain-containing protein</fullName>
    </recommendedName>
</protein>
<dbReference type="InterPro" id="IPR000182">
    <property type="entry name" value="GNAT_dom"/>
</dbReference>
<dbReference type="KEGG" id="pkc:PKB_2741"/>
<evidence type="ECO:0000259" key="1">
    <source>
        <dbReference type="PROSITE" id="PS51186"/>
    </source>
</evidence>
<evidence type="ECO:0000313" key="2">
    <source>
        <dbReference type="EMBL" id="CDF84088.1"/>
    </source>
</evidence>
<gene>
    <name evidence="2" type="ORF">PKB_2741</name>
</gene>
<dbReference type="PROSITE" id="PS51186">
    <property type="entry name" value="GNAT"/>
    <property type="match status" value="1"/>
</dbReference>
<dbReference type="AlphaFoldDB" id="A0A024HI30"/>
<keyword evidence="3" id="KW-1185">Reference proteome</keyword>
<dbReference type="OrthoDB" id="6975896at2"/>
<dbReference type="Pfam" id="PF00583">
    <property type="entry name" value="Acetyltransf_1"/>
    <property type="match status" value="1"/>
</dbReference>
<reference evidence="2 3" key="2">
    <citation type="submission" date="2014-05" db="EMBL/GenBank/DDBJ databases">
        <title>Genome sequence of the 3-chlorobenzoate degrading bacterium Pseudomonas knackmussii B13 shows multiple evidence for horizontal gene transfer.</title>
        <authorList>
            <person name="Miyazaki R."/>
            <person name="Bertelli C."/>
            <person name="Falquet L."/>
            <person name="Robinson-Rechavi M."/>
            <person name="Gharib W."/>
            <person name="Roy S."/>
            <person name="Van der Meer J.R."/>
        </authorList>
    </citation>
    <scope>NUCLEOTIDE SEQUENCE [LARGE SCALE GENOMIC DNA]</scope>
    <source>
        <strain evidence="2 3">B13</strain>
    </source>
</reference>
<sequence length="231" mass="26269">MIRLRHLAATLQRRGLLGTLQLLLERVLFKHWELLGVERRLDKPLALPSDLQSPPARQITAELLPAFERRFASYLPAIRAMLGQNLLGLAHLDSRGDAFAMVWISEQDYFDAGHYRCWMRVPPGCIYQFAGAVAESYRGNGLALLGMQRVWEHYHAQGFHSTRAHVDVRNLPALCLHQRLGFRETGESLHVYRLFNCLYFNRRSRSREPRLAALCAAANHTGPSMAGQKGI</sequence>
<dbReference type="InterPro" id="IPR016181">
    <property type="entry name" value="Acyl_CoA_acyltransferase"/>
</dbReference>
<accession>A0A024HI30</accession>
<dbReference type="RefSeq" id="WP_052355277.1">
    <property type="nucleotide sequence ID" value="NZ_HG322950.1"/>
</dbReference>
<dbReference type="SUPFAM" id="SSF55729">
    <property type="entry name" value="Acyl-CoA N-acyltransferases (Nat)"/>
    <property type="match status" value="1"/>
</dbReference>